<comment type="caution">
    <text evidence="4">The sequence shown here is derived from an EMBL/GenBank/DDBJ whole genome shotgun (WGS) entry which is preliminary data.</text>
</comment>
<keyword evidence="2" id="KW-0732">Signal</keyword>
<dbReference type="AlphaFoldDB" id="A0A2U2C653"/>
<dbReference type="Proteomes" id="UP000244940">
    <property type="component" value="Unassembled WGS sequence"/>
</dbReference>
<evidence type="ECO:0000313" key="4">
    <source>
        <dbReference type="EMBL" id="PWE27311.1"/>
    </source>
</evidence>
<dbReference type="PROSITE" id="PS51257">
    <property type="entry name" value="PROKAR_LIPOPROTEIN"/>
    <property type="match status" value="1"/>
</dbReference>
<feature type="signal peptide" evidence="2">
    <location>
        <begin position="1"/>
        <end position="31"/>
    </location>
</feature>
<feature type="compositionally biased region" description="Low complexity" evidence="1">
    <location>
        <begin position="106"/>
        <end position="116"/>
    </location>
</feature>
<reference evidence="4 5" key="1">
    <citation type="submission" date="2018-05" db="EMBL/GenBank/DDBJ databases">
        <title>Pararhodobacter marina sp. nov., isolated from deep-sea water of the Indian Ocean.</title>
        <authorList>
            <person name="Lai Q.Sr."/>
            <person name="Liu X."/>
            <person name="Shao Z."/>
        </authorList>
    </citation>
    <scope>NUCLEOTIDE SEQUENCE [LARGE SCALE GENOMIC DNA]</scope>
    <source>
        <strain evidence="4 5">CIC4N-9</strain>
    </source>
</reference>
<evidence type="ECO:0000259" key="3">
    <source>
        <dbReference type="PROSITE" id="PS51724"/>
    </source>
</evidence>
<evidence type="ECO:0000256" key="2">
    <source>
        <dbReference type="SAM" id="SignalP"/>
    </source>
</evidence>
<dbReference type="EMBL" id="QEYD01000011">
    <property type="protein sequence ID" value="PWE27311.1"/>
    <property type="molecule type" value="Genomic_DNA"/>
</dbReference>
<gene>
    <name evidence="4" type="ORF">C4N9_16745</name>
</gene>
<accession>A0A2U2C653</accession>
<evidence type="ECO:0000313" key="5">
    <source>
        <dbReference type="Proteomes" id="UP000244940"/>
    </source>
</evidence>
<sequence>MVARAVSTAGLSVFAVLACAVLLGVPGSAGAQSGRVPAELPPADYGASQYIDSNGCVFVRAGFNGSVSWVPRFDANRQPMCGYAPTNGGPAPLADAAQAPEGGTTASAAPAQAAPLAPAPPPVTVAAPEGTTSRVRVRTATSVMETPPSQTPSYPAASRSRAAARAAAAPVPRITAPMVVPSDTAVQGRRYRSDWAAWDGLNPRRGAPGYGHVMGRDRDSRWQDAYLHGQIATNPTGYVPRPSAPEPVAAPARPAHAQAAAAQPASGGRMTAGQYVQVGTYGTTSNAQLAIGHLRSSGFPVALGRAVSGGSEYQIVLAGPFSSPGQLHAALQHARAMGYSDAFIR</sequence>
<dbReference type="RefSeq" id="WP_109534500.1">
    <property type="nucleotide sequence ID" value="NZ_QEYD01000011.1"/>
</dbReference>
<feature type="region of interest" description="Disordered" evidence="1">
    <location>
        <begin position="92"/>
        <end position="127"/>
    </location>
</feature>
<dbReference type="PROSITE" id="PS51724">
    <property type="entry name" value="SPOR"/>
    <property type="match status" value="1"/>
</dbReference>
<protein>
    <recommendedName>
        <fullName evidence="3">SPOR domain-containing protein</fullName>
    </recommendedName>
</protein>
<name>A0A2U2C653_9RHOB</name>
<proteinExistence type="predicted"/>
<keyword evidence="5" id="KW-1185">Reference proteome</keyword>
<dbReference type="GO" id="GO:0042834">
    <property type="term" value="F:peptidoglycan binding"/>
    <property type="evidence" value="ECO:0007669"/>
    <property type="project" value="InterPro"/>
</dbReference>
<dbReference type="Gene3D" id="3.30.70.1070">
    <property type="entry name" value="Sporulation related repeat"/>
    <property type="match status" value="1"/>
</dbReference>
<dbReference type="InterPro" id="IPR007730">
    <property type="entry name" value="SPOR-like_dom"/>
</dbReference>
<feature type="chain" id="PRO_5015521197" description="SPOR domain-containing protein" evidence="2">
    <location>
        <begin position="32"/>
        <end position="345"/>
    </location>
</feature>
<evidence type="ECO:0000256" key="1">
    <source>
        <dbReference type="SAM" id="MobiDB-lite"/>
    </source>
</evidence>
<dbReference type="GeneID" id="94366544"/>
<dbReference type="Pfam" id="PF05036">
    <property type="entry name" value="SPOR"/>
    <property type="match status" value="1"/>
</dbReference>
<organism evidence="4 5">
    <name type="scientific">Pararhodobacter marinus</name>
    <dbReference type="NCBI Taxonomy" id="2184063"/>
    <lineage>
        <taxon>Bacteria</taxon>
        <taxon>Pseudomonadati</taxon>
        <taxon>Pseudomonadota</taxon>
        <taxon>Alphaproteobacteria</taxon>
        <taxon>Rhodobacterales</taxon>
        <taxon>Paracoccaceae</taxon>
        <taxon>Pararhodobacter</taxon>
    </lineage>
</organism>
<dbReference type="SUPFAM" id="SSF110997">
    <property type="entry name" value="Sporulation related repeat"/>
    <property type="match status" value="1"/>
</dbReference>
<dbReference type="InterPro" id="IPR036680">
    <property type="entry name" value="SPOR-like_sf"/>
</dbReference>
<feature type="domain" description="SPOR" evidence="3">
    <location>
        <begin position="268"/>
        <end position="345"/>
    </location>
</feature>
<dbReference type="OrthoDB" id="7843142at2"/>